<dbReference type="InterPro" id="IPR033985">
    <property type="entry name" value="SusD-like_N"/>
</dbReference>
<dbReference type="InterPro" id="IPR011990">
    <property type="entry name" value="TPR-like_helical_dom_sf"/>
</dbReference>
<evidence type="ECO:0000256" key="3">
    <source>
        <dbReference type="ARBA" id="ARBA00022729"/>
    </source>
</evidence>
<dbReference type="HOGENOM" id="CLU_015553_3_1_10"/>
<evidence type="ECO:0000256" key="5">
    <source>
        <dbReference type="ARBA" id="ARBA00023237"/>
    </source>
</evidence>
<dbReference type="OrthoDB" id="5694214at2"/>
<evidence type="ECO:0000259" key="7">
    <source>
        <dbReference type="Pfam" id="PF14322"/>
    </source>
</evidence>
<evidence type="ECO:0000313" key="8">
    <source>
        <dbReference type="EMBL" id="ACT93006.1"/>
    </source>
</evidence>
<accession>C6VTR3</accession>
<proteinExistence type="inferred from homology"/>
<sequence length="481" mass="54051">MKKYILFAILTVFSTACETALEENPKNFLNPDQFFNSDGEAIQAVNGAYNTCYFLYGSGTTYDLGYWSALGTDIGIPNTGDQAGFNYLTYTLGPNDETNLASIWQTLYKGVANCNMVIAGVKDNEKLSPEVSRQVTGQALFLRSLYYYWLTCFWGDVPMWLDALDVDKISGQLPRTPVDEIRRQIVSDLTAAAADLPAQWTGNEQGRVSKWAALMLLTRVHLWQKDWANAASVAQQVITNEGGEHRLLADYGDLWGIKNEYNEENIWEIDFTLNTHSQAFTDRYVPNQNFDVVVPGYEGMFTGYALITSTPEFLATFEPGDLRKQWYDFNGAGGVTTKFHYIRKHIEWGEPRANHGLNCMVFRMADAHLMYAEAQNELSGPTAEAYTSLNALRTRAGLASLSGLSKDAFREAVRNERLHELSFEYGRRWDLIRWGTLVEAVQKTAKSNPSGAKNIRPHHVLCPIPSIELSMNPALTQNPGY</sequence>
<feature type="domain" description="SusD-like N-terminal" evidence="7">
    <location>
        <begin position="98"/>
        <end position="222"/>
    </location>
</feature>
<dbReference type="PROSITE" id="PS51257">
    <property type="entry name" value="PROKAR_LIPOPROTEIN"/>
    <property type="match status" value="1"/>
</dbReference>
<keyword evidence="4" id="KW-0472">Membrane</keyword>
<evidence type="ECO:0000256" key="2">
    <source>
        <dbReference type="ARBA" id="ARBA00006275"/>
    </source>
</evidence>
<dbReference type="AlphaFoldDB" id="C6VTR3"/>
<protein>
    <submittedName>
        <fullName evidence="8">RagB/SusD domain protein</fullName>
    </submittedName>
</protein>
<dbReference type="Pfam" id="PF14322">
    <property type="entry name" value="SusD-like_3"/>
    <property type="match status" value="1"/>
</dbReference>
<keyword evidence="5" id="KW-0998">Cell outer membrane</keyword>
<dbReference type="STRING" id="471854.Dfer_1765"/>
<dbReference type="RefSeq" id="WP_015811260.1">
    <property type="nucleotide sequence ID" value="NC_013037.1"/>
</dbReference>
<evidence type="ECO:0000256" key="4">
    <source>
        <dbReference type="ARBA" id="ARBA00023136"/>
    </source>
</evidence>
<keyword evidence="3" id="KW-0732">Signal</keyword>
<comment type="similarity">
    <text evidence="2">Belongs to the SusD family.</text>
</comment>
<dbReference type="Gene3D" id="1.25.40.390">
    <property type="match status" value="1"/>
</dbReference>
<keyword evidence="9" id="KW-1185">Reference proteome</keyword>
<name>C6VTR3_DYAFD</name>
<reference evidence="8 9" key="1">
    <citation type="journal article" date="2009" name="Stand. Genomic Sci.">
        <title>Complete genome sequence of Dyadobacter fermentans type strain (NS114).</title>
        <authorList>
            <person name="Lang E."/>
            <person name="Lapidus A."/>
            <person name="Chertkov O."/>
            <person name="Brettin T."/>
            <person name="Detter J.C."/>
            <person name="Han C."/>
            <person name="Copeland A."/>
            <person name="Glavina Del Rio T."/>
            <person name="Nolan M."/>
            <person name="Chen F."/>
            <person name="Lucas S."/>
            <person name="Tice H."/>
            <person name="Cheng J.F."/>
            <person name="Land M."/>
            <person name="Hauser L."/>
            <person name="Chang Y.J."/>
            <person name="Jeffries C.D."/>
            <person name="Kopitz M."/>
            <person name="Bruce D."/>
            <person name="Goodwin L."/>
            <person name="Pitluck S."/>
            <person name="Ovchinnikova G."/>
            <person name="Pati A."/>
            <person name="Ivanova N."/>
            <person name="Mavrommatis K."/>
            <person name="Chen A."/>
            <person name="Palaniappan K."/>
            <person name="Chain P."/>
            <person name="Bristow J."/>
            <person name="Eisen J.A."/>
            <person name="Markowitz V."/>
            <person name="Hugenholtz P."/>
            <person name="Goker M."/>
            <person name="Rohde M."/>
            <person name="Kyrpides N.C."/>
            <person name="Klenk H.P."/>
        </authorList>
    </citation>
    <scope>NUCLEOTIDE SEQUENCE [LARGE SCALE GENOMIC DNA]</scope>
    <source>
        <strain evidence="9">ATCC 700827 / DSM 18053 / CIP 107007 / KCTC 52180 / NS114</strain>
    </source>
</reference>
<dbReference type="CDD" id="cd08977">
    <property type="entry name" value="SusD"/>
    <property type="match status" value="1"/>
</dbReference>
<evidence type="ECO:0000256" key="1">
    <source>
        <dbReference type="ARBA" id="ARBA00004442"/>
    </source>
</evidence>
<dbReference type="KEGG" id="dfe:Dfer_1765"/>
<dbReference type="InterPro" id="IPR012944">
    <property type="entry name" value="SusD_RagB_dom"/>
</dbReference>
<evidence type="ECO:0000313" key="9">
    <source>
        <dbReference type="Proteomes" id="UP000002011"/>
    </source>
</evidence>
<dbReference type="GO" id="GO:0009279">
    <property type="term" value="C:cell outer membrane"/>
    <property type="evidence" value="ECO:0007669"/>
    <property type="project" value="UniProtKB-SubCell"/>
</dbReference>
<organism evidence="8 9">
    <name type="scientific">Dyadobacter fermentans (strain ATCC 700827 / DSM 18053 / CIP 107007 / KCTC 52180 / NS114)</name>
    <dbReference type="NCBI Taxonomy" id="471854"/>
    <lineage>
        <taxon>Bacteria</taxon>
        <taxon>Pseudomonadati</taxon>
        <taxon>Bacteroidota</taxon>
        <taxon>Cytophagia</taxon>
        <taxon>Cytophagales</taxon>
        <taxon>Spirosomataceae</taxon>
        <taxon>Dyadobacter</taxon>
    </lineage>
</organism>
<dbReference type="EMBL" id="CP001619">
    <property type="protein sequence ID" value="ACT93006.1"/>
    <property type="molecule type" value="Genomic_DNA"/>
</dbReference>
<dbReference type="Proteomes" id="UP000002011">
    <property type="component" value="Chromosome"/>
</dbReference>
<dbReference type="SUPFAM" id="SSF48452">
    <property type="entry name" value="TPR-like"/>
    <property type="match status" value="1"/>
</dbReference>
<comment type="subcellular location">
    <subcellularLocation>
        <location evidence="1">Cell outer membrane</location>
    </subcellularLocation>
</comment>
<dbReference type="Pfam" id="PF07980">
    <property type="entry name" value="SusD_RagB"/>
    <property type="match status" value="1"/>
</dbReference>
<evidence type="ECO:0000259" key="6">
    <source>
        <dbReference type="Pfam" id="PF07980"/>
    </source>
</evidence>
<feature type="domain" description="RagB/SusD" evidence="6">
    <location>
        <begin position="324"/>
        <end position="481"/>
    </location>
</feature>
<dbReference type="eggNOG" id="COG0702">
    <property type="taxonomic scope" value="Bacteria"/>
</dbReference>
<gene>
    <name evidence="8" type="ordered locus">Dfer_1765</name>
</gene>